<name>A0ABV7G243_9PROT</name>
<gene>
    <name evidence="1" type="ORF">ACFOD4_10820</name>
</gene>
<dbReference type="RefSeq" id="WP_379596363.1">
    <property type="nucleotide sequence ID" value="NZ_JBHRTN010000009.1"/>
</dbReference>
<dbReference type="EMBL" id="JBHRTN010000009">
    <property type="protein sequence ID" value="MFC3125556.1"/>
    <property type="molecule type" value="Genomic_DNA"/>
</dbReference>
<evidence type="ECO:0000313" key="1">
    <source>
        <dbReference type="EMBL" id="MFC3125556.1"/>
    </source>
</evidence>
<keyword evidence="2" id="KW-1185">Reference proteome</keyword>
<comment type="caution">
    <text evidence="1">The sequence shown here is derived from an EMBL/GenBank/DDBJ whole genome shotgun (WGS) entry which is preliminary data.</text>
</comment>
<evidence type="ECO:0000313" key="2">
    <source>
        <dbReference type="Proteomes" id="UP001595593"/>
    </source>
</evidence>
<protein>
    <submittedName>
        <fullName evidence="1">Uncharacterized protein</fullName>
    </submittedName>
</protein>
<accession>A0ABV7G243</accession>
<sequence>MDVEPDRRCHFDIILHKDLFSREWLRLSSDAEWIAETALRLVGWPTLSSKERAEADLG</sequence>
<dbReference type="Proteomes" id="UP001595593">
    <property type="component" value="Unassembled WGS sequence"/>
</dbReference>
<reference evidence="2" key="1">
    <citation type="journal article" date="2019" name="Int. J. Syst. Evol. Microbiol.">
        <title>The Global Catalogue of Microorganisms (GCM) 10K type strain sequencing project: providing services to taxonomists for standard genome sequencing and annotation.</title>
        <authorList>
            <consortium name="The Broad Institute Genomics Platform"/>
            <consortium name="The Broad Institute Genome Sequencing Center for Infectious Disease"/>
            <person name="Wu L."/>
            <person name="Ma J."/>
        </authorList>
    </citation>
    <scope>NUCLEOTIDE SEQUENCE [LARGE SCALE GENOMIC DNA]</scope>
    <source>
        <strain evidence="2">KCTC 52094</strain>
    </source>
</reference>
<proteinExistence type="predicted"/>
<organism evidence="1 2">
    <name type="scientific">Teichococcus globiformis</name>
    <dbReference type="NCBI Taxonomy" id="2307229"/>
    <lineage>
        <taxon>Bacteria</taxon>
        <taxon>Pseudomonadati</taxon>
        <taxon>Pseudomonadota</taxon>
        <taxon>Alphaproteobacteria</taxon>
        <taxon>Acetobacterales</taxon>
        <taxon>Roseomonadaceae</taxon>
        <taxon>Roseomonas</taxon>
    </lineage>
</organism>